<keyword evidence="8 11" id="KW-1133">Transmembrane helix</keyword>
<gene>
    <name evidence="11" type="primary">rodA</name>
    <name evidence="12" type="ORF">DGI_0656</name>
</gene>
<dbReference type="GO" id="GO:0071555">
    <property type="term" value="P:cell wall organization"/>
    <property type="evidence" value="ECO:0007669"/>
    <property type="project" value="UniProtKB-KW"/>
</dbReference>
<dbReference type="GO" id="GO:0015648">
    <property type="term" value="F:lipid-linked peptidoglycan transporter activity"/>
    <property type="evidence" value="ECO:0007669"/>
    <property type="project" value="TreeGrafter"/>
</dbReference>
<keyword evidence="9 11" id="KW-0472">Membrane</keyword>
<dbReference type="EC" id="2.4.99.28" evidence="11"/>
<keyword evidence="4 11" id="KW-0808">Transferase</keyword>
<dbReference type="PROSITE" id="PS00428">
    <property type="entry name" value="FTSW_RODA_SPOVE"/>
    <property type="match status" value="1"/>
</dbReference>
<evidence type="ECO:0000256" key="5">
    <source>
        <dbReference type="ARBA" id="ARBA00022692"/>
    </source>
</evidence>
<evidence type="ECO:0000256" key="2">
    <source>
        <dbReference type="ARBA" id="ARBA00022475"/>
    </source>
</evidence>
<keyword evidence="13" id="KW-1185">Reference proteome</keyword>
<evidence type="ECO:0000256" key="7">
    <source>
        <dbReference type="ARBA" id="ARBA00022984"/>
    </source>
</evidence>
<dbReference type="GO" id="GO:0005886">
    <property type="term" value="C:plasma membrane"/>
    <property type="evidence" value="ECO:0007669"/>
    <property type="project" value="UniProtKB-SubCell"/>
</dbReference>
<proteinExistence type="inferred from homology"/>
<organism evidence="12 13">
    <name type="scientific">Megalodesulfovibrio gigas (strain ATCC 19364 / DSM 1382 / NCIMB 9332 / VKM B-1759)</name>
    <name type="common">Desulfovibrio gigas</name>
    <dbReference type="NCBI Taxonomy" id="1121448"/>
    <lineage>
        <taxon>Bacteria</taxon>
        <taxon>Pseudomonadati</taxon>
        <taxon>Thermodesulfobacteriota</taxon>
        <taxon>Desulfovibrionia</taxon>
        <taxon>Desulfovibrionales</taxon>
        <taxon>Desulfovibrionaceae</taxon>
        <taxon>Megalodesulfovibrio</taxon>
    </lineage>
</organism>
<dbReference type="UniPathway" id="UPA00219"/>
<dbReference type="KEGG" id="dgg:DGI_0656"/>
<keyword evidence="10 11" id="KW-0961">Cell wall biogenesis/degradation</keyword>
<dbReference type="OrthoDB" id="9768187at2"/>
<dbReference type="STRING" id="1121448.DGI_0656"/>
<keyword evidence="5 11" id="KW-0812">Transmembrane</keyword>
<feature type="transmembrane region" description="Helical" evidence="11">
    <location>
        <begin position="275"/>
        <end position="296"/>
    </location>
</feature>
<evidence type="ECO:0000256" key="9">
    <source>
        <dbReference type="ARBA" id="ARBA00023136"/>
    </source>
</evidence>
<dbReference type="EMBL" id="CP006585">
    <property type="protein sequence ID" value="AGW12563.1"/>
    <property type="molecule type" value="Genomic_DNA"/>
</dbReference>
<comment type="function">
    <text evidence="11">Peptidoglycan polymerase that is essential for cell wall elongation.</text>
</comment>
<evidence type="ECO:0000256" key="6">
    <source>
        <dbReference type="ARBA" id="ARBA00022960"/>
    </source>
</evidence>
<evidence type="ECO:0000256" key="1">
    <source>
        <dbReference type="ARBA" id="ARBA00004141"/>
    </source>
</evidence>
<comment type="subcellular location">
    <subcellularLocation>
        <location evidence="11">Cell membrane</location>
        <topology evidence="11">Multi-pass membrane protein</topology>
    </subcellularLocation>
    <subcellularLocation>
        <location evidence="1">Membrane</location>
        <topology evidence="1">Multi-pass membrane protein</topology>
    </subcellularLocation>
</comment>
<dbReference type="GO" id="GO:0032153">
    <property type="term" value="C:cell division site"/>
    <property type="evidence" value="ECO:0007669"/>
    <property type="project" value="TreeGrafter"/>
</dbReference>
<dbReference type="RefSeq" id="WP_021759230.1">
    <property type="nucleotide sequence ID" value="NC_022444.1"/>
</dbReference>
<dbReference type="GO" id="GO:0051301">
    <property type="term" value="P:cell division"/>
    <property type="evidence" value="ECO:0007669"/>
    <property type="project" value="InterPro"/>
</dbReference>
<evidence type="ECO:0000256" key="3">
    <source>
        <dbReference type="ARBA" id="ARBA00022676"/>
    </source>
</evidence>
<dbReference type="Proteomes" id="UP000016587">
    <property type="component" value="Chromosome"/>
</dbReference>
<comment type="pathway">
    <text evidence="11">Cell wall biogenesis; peptidoglycan biosynthesis.</text>
</comment>
<dbReference type="AlphaFoldDB" id="T2G8G8"/>
<reference evidence="12 13" key="1">
    <citation type="journal article" date="2013" name="J. Bacteriol.">
        <title>Roles of HynAB and Ech, the only two hydrogenases found in the model sulfate reducer Desulfovibrio gigas.</title>
        <authorList>
            <person name="Morais-Silva F.O."/>
            <person name="Santos C.I."/>
            <person name="Rodrigues R."/>
            <person name="Pereira I.A."/>
            <person name="Rodrigues-Pousada C."/>
        </authorList>
    </citation>
    <scope>NUCLEOTIDE SEQUENCE [LARGE SCALE GENOMIC DNA]</scope>
    <source>
        <strain evidence="13">ATCC 19364 / DSM 1382 / NCIMB 9332 / VKM B-1759</strain>
    </source>
</reference>
<protein>
    <recommendedName>
        <fullName evidence="11">Peptidoglycan glycosyltransferase RodA</fullName>
        <shortName evidence="11">PGT</shortName>
        <ecNumber evidence="11">2.4.99.28</ecNumber>
    </recommendedName>
    <alternativeName>
        <fullName evidence="11">Cell elongation protein RodA</fullName>
    </alternativeName>
    <alternativeName>
        <fullName evidence="11">Cell wall polymerase</fullName>
    </alternativeName>
    <alternativeName>
        <fullName evidence="11">Peptidoglycan polymerase</fullName>
        <shortName evidence="11">PG polymerase</shortName>
    </alternativeName>
</protein>
<dbReference type="eggNOG" id="COG0772">
    <property type="taxonomic scope" value="Bacteria"/>
</dbReference>
<keyword evidence="3 11" id="KW-0328">Glycosyltransferase</keyword>
<feature type="transmembrane region" description="Helical" evidence="11">
    <location>
        <begin position="53"/>
        <end position="71"/>
    </location>
</feature>
<dbReference type="InterPro" id="IPR001182">
    <property type="entry name" value="FtsW/RodA"/>
</dbReference>
<dbReference type="Pfam" id="PF01098">
    <property type="entry name" value="FTSW_RODA_SPOVE"/>
    <property type="match status" value="1"/>
</dbReference>
<accession>T2G8G8</accession>
<evidence type="ECO:0000256" key="8">
    <source>
        <dbReference type="ARBA" id="ARBA00022989"/>
    </source>
</evidence>
<feature type="transmembrane region" description="Helical" evidence="11">
    <location>
        <begin position="12"/>
        <end position="33"/>
    </location>
</feature>
<evidence type="ECO:0000313" key="12">
    <source>
        <dbReference type="EMBL" id="AGW12563.1"/>
    </source>
</evidence>
<feature type="transmembrane region" description="Helical" evidence="11">
    <location>
        <begin position="140"/>
        <end position="159"/>
    </location>
</feature>
<dbReference type="PATRIC" id="fig|1121448.10.peg.661"/>
<evidence type="ECO:0000256" key="11">
    <source>
        <dbReference type="HAMAP-Rule" id="MF_02079"/>
    </source>
</evidence>
<comment type="similarity">
    <text evidence="11">Belongs to the SEDS family. MrdB/RodA subfamily.</text>
</comment>
<comment type="catalytic activity">
    <reaction evidence="11">
        <text>[GlcNAc-(1-&gt;4)-Mur2Ac(oyl-L-Ala-gamma-D-Glu-L-Lys-D-Ala-D-Ala)](n)-di-trans,octa-cis-undecaprenyl diphosphate + beta-D-GlcNAc-(1-&gt;4)-Mur2Ac(oyl-L-Ala-gamma-D-Glu-L-Lys-D-Ala-D-Ala)-di-trans,octa-cis-undecaprenyl diphosphate = [GlcNAc-(1-&gt;4)-Mur2Ac(oyl-L-Ala-gamma-D-Glu-L-Lys-D-Ala-D-Ala)](n+1)-di-trans,octa-cis-undecaprenyl diphosphate + di-trans,octa-cis-undecaprenyl diphosphate + H(+)</text>
        <dbReference type="Rhea" id="RHEA:23708"/>
        <dbReference type="Rhea" id="RHEA-COMP:9602"/>
        <dbReference type="Rhea" id="RHEA-COMP:9603"/>
        <dbReference type="ChEBI" id="CHEBI:15378"/>
        <dbReference type="ChEBI" id="CHEBI:58405"/>
        <dbReference type="ChEBI" id="CHEBI:60033"/>
        <dbReference type="ChEBI" id="CHEBI:78435"/>
        <dbReference type="EC" id="2.4.99.28"/>
    </reaction>
</comment>
<feature type="transmembrane region" description="Helical" evidence="11">
    <location>
        <begin position="308"/>
        <end position="329"/>
    </location>
</feature>
<reference evidence="13" key="2">
    <citation type="submission" date="2013-07" db="EMBL/GenBank/DDBJ databases">
        <authorList>
            <person name="Morais-Silva F.O."/>
            <person name="Rezende A.M."/>
            <person name="Pimentel C."/>
            <person name="Resende D.M."/>
            <person name="Santos C.I."/>
            <person name="Clemente C."/>
            <person name="de Oliveira L.M."/>
            <person name="da Silva S.M."/>
            <person name="Costa D.A."/>
            <person name="Varela-Raposo A."/>
            <person name="Horacio E.C.A."/>
            <person name="Matos M."/>
            <person name="Flores O."/>
            <person name="Ruiz J.C."/>
            <person name="Rodrigues-Pousada C."/>
        </authorList>
    </citation>
    <scope>NUCLEOTIDE SEQUENCE [LARGE SCALE GENOMIC DNA]</scope>
    <source>
        <strain evidence="13">ATCC 19364 / DSM 1382 / NCIMB 9332 / VKM B-1759</strain>
    </source>
</reference>
<dbReference type="PANTHER" id="PTHR30474">
    <property type="entry name" value="CELL CYCLE PROTEIN"/>
    <property type="match status" value="1"/>
</dbReference>
<dbReference type="InterPro" id="IPR018365">
    <property type="entry name" value="Cell_cycle_FtsW-rel_CS"/>
</dbReference>
<feature type="transmembrane region" description="Helical" evidence="11">
    <location>
        <begin position="189"/>
        <end position="207"/>
    </location>
</feature>
<name>T2G8G8_MEGG1</name>
<keyword evidence="2 11" id="KW-1003">Cell membrane</keyword>
<keyword evidence="6 11" id="KW-0133">Cell shape</keyword>
<feature type="transmembrane region" description="Helical" evidence="11">
    <location>
        <begin position="341"/>
        <end position="364"/>
    </location>
</feature>
<dbReference type="PANTHER" id="PTHR30474:SF1">
    <property type="entry name" value="PEPTIDOGLYCAN GLYCOSYLTRANSFERASE MRDB"/>
    <property type="match status" value="1"/>
</dbReference>
<feature type="transmembrane region" description="Helical" evidence="11">
    <location>
        <begin position="165"/>
        <end position="182"/>
    </location>
</feature>
<evidence type="ECO:0000256" key="4">
    <source>
        <dbReference type="ARBA" id="ARBA00022679"/>
    </source>
</evidence>
<dbReference type="NCBIfam" id="TIGR02210">
    <property type="entry name" value="rodA_shape"/>
    <property type="match status" value="1"/>
</dbReference>
<feature type="transmembrane region" description="Helical" evidence="11">
    <location>
        <begin position="78"/>
        <end position="99"/>
    </location>
</feature>
<evidence type="ECO:0000313" key="13">
    <source>
        <dbReference type="Proteomes" id="UP000016587"/>
    </source>
</evidence>
<dbReference type="HAMAP" id="MF_02079">
    <property type="entry name" value="PGT_RodA"/>
    <property type="match status" value="1"/>
</dbReference>
<dbReference type="GO" id="GO:0008360">
    <property type="term" value="P:regulation of cell shape"/>
    <property type="evidence" value="ECO:0007669"/>
    <property type="project" value="UniProtKB-KW"/>
</dbReference>
<dbReference type="GO" id="GO:0008955">
    <property type="term" value="F:peptidoglycan glycosyltransferase activity"/>
    <property type="evidence" value="ECO:0007669"/>
    <property type="project" value="UniProtKB-UniRule"/>
</dbReference>
<evidence type="ECO:0000256" key="10">
    <source>
        <dbReference type="ARBA" id="ARBA00023316"/>
    </source>
</evidence>
<feature type="transmembrane region" description="Helical" evidence="11">
    <location>
        <begin position="105"/>
        <end position="128"/>
    </location>
</feature>
<keyword evidence="7 11" id="KW-0573">Peptidoglycan synthesis</keyword>
<dbReference type="GO" id="GO:0009252">
    <property type="term" value="P:peptidoglycan biosynthetic process"/>
    <property type="evidence" value="ECO:0007669"/>
    <property type="project" value="UniProtKB-UniRule"/>
</dbReference>
<dbReference type="InterPro" id="IPR011923">
    <property type="entry name" value="RodA/MrdB"/>
</dbReference>
<sequence>MISIDRRLFSHINWPLLGLTVLLFGIGVLNLYSAGGVRVGGGVTVQPFWQKQLMWGGIGLLLMLAFMSVSYDKFKSLCWPLFVATILLLLAVDILGRTYLGAQRWLSIGGVSFQPSEVAKLCVLLVGARLLSRRADPLDWSELFGVLGIVLVPVALVVIQPDLGTGMNILLLSGGLILYRGLTMRVFRVLLVILPTLPFLAWEFLLLDYQKERVLGFVDPGSDPRGAGWQVIQSQIAIGSGEMWGKGYLSGTQGQLRFLPEKHTDFAVAIFGEEWGFVGAVVLLSLFTLFLYSIFITARDAKDRFGSFLAAGVFFYFFWLFTINLGMVLGMMPVVGLPLPFVSYGGSATLVNFSLVGLVCNVSMRRFVFKQHRSLHIKT</sequence>
<dbReference type="HOGENOM" id="CLU_029243_2_2_7"/>